<reference evidence="2" key="1">
    <citation type="journal article" date="2021" name="Mol. Plant Microbe Interact.">
        <title>Complete Genome Sequence of the Plant-Pathogenic Fungus Colletotrichum lupini.</title>
        <authorList>
            <person name="Baroncelli R."/>
            <person name="Pensec F."/>
            <person name="Da Lio D."/>
            <person name="Boufleur T."/>
            <person name="Vicente I."/>
            <person name="Sarrocco S."/>
            <person name="Picot A."/>
            <person name="Baraldi E."/>
            <person name="Sukno S."/>
            <person name="Thon M."/>
            <person name="Le Floch G."/>
        </authorList>
    </citation>
    <scope>NUCLEOTIDE SEQUENCE</scope>
    <source>
        <strain evidence="2">IMI 504893</strain>
    </source>
</reference>
<evidence type="ECO:0000256" key="1">
    <source>
        <dbReference type="SAM" id="MobiDB-lite"/>
    </source>
</evidence>
<dbReference type="KEGG" id="clup:CLUP02_06481"/>
<dbReference type="Proteomes" id="UP000830671">
    <property type="component" value="Chromosome 3"/>
</dbReference>
<proteinExistence type="predicted"/>
<organism evidence="2 3">
    <name type="scientific">Colletotrichum lupini</name>
    <dbReference type="NCBI Taxonomy" id="145971"/>
    <lineage>
        <taxon>Eukaryota</taxon>
        <taxon>Fungi</taxon>
        <taxon>Dikarya</taxon>
        <taxon>Ascomycota</taxon>
        <taxon>Pezizomycotina</taxon>
        <taxon>Sordariomycetes</taxon>
        <taxon>Hypocreomycetidae</taxon>
        <taxon>Glomerellales</taxon>
        <taxon>Glomerellaceae</taxon>
        <taxon>Colletotrichum</taxon>
        <taxon>Colletotrichum acutatum species complex</taxon>
    </lineage>
</organism>
<gene>
    <name evidence="2" type="ORF">CLUP02_06481</name>
</gene>
<keyword evidence="3" id="KW-1185">Reference proteome</keyword>
<dbReference type="EMBL" id="CP019475">
    <property type="protein sequence ID" value="UQC80995.1"/>
    <property type="molecule type" value="Genomic_DNA"/>
</dbReference>
<dbReference type="AlphaFoldDB" id="A0A9Q8SQ31"/>
<evidence type="ECO:0000313" key="3">
    <source>
        <dbReference type="Proteomes" id="UP000830671"/>
    </source>
</evidence>
<protein>
    <submittedName>
        <fullName evidence="2">Uncharacterized protein</fullName>
    </submittedName>
</protein>
<feature type="region of interest" description="Disordered" evidence="1">
    <location>
        <begin position="64"/>
        <end position="90"/>
    </location>
</feature>
<dbReference type="GeneID" id="73340490"/>
<evidence type="ECO:0000313" key="2">
    <source>
        <dbReference type="EMBL" id="UQC80995.1"/>
    </source>
</evidence>
<name>A0A9Q8SQ31_9PEZI</name>
<dbReference type="RefSeq" id="XP_049142623.1">
    <property type="nucleotide sequence ID" value="XM_049285480.1"/>
</dbReference>
<sequence length="362" mass="39597">MSSYVFFLEQCLFPSQSVSTGEDAPHLAEVAEARYRLGTGKRFLCLRFPPPLFALSHPCPDPMVSETRRSGAVPAEAPSEHAARTPGSLQKQLLSKSNLGMGEGDLTSDLYVSGEPRRSWISNSLDANVQNTSRRVIVGIQIDRRLLPNDCYLMGEDHTSVLIKTSESAGLERLRSEWATLRVLPEASSRFERPKPINNLIIPRAAPGLVHHIGLGAASLHRLGLQPNGSGYQHYVTMCCDVARIAQTGSMGTVPARQISCTGTDETECAKRGDTGDLLHPRQYSTLQGKQHVSRPRHSSQTLHAMNMQNPLECHVHIVMHPFGGRLPCCICGRPMGATFKDKVGALPNPDDEFGIESVCLN</sequence>
<accession>A0A9Q8SQ31</accession>